<comment type="caution">
    <text evidence="1">The sequence shown here is derived from an EMBL/GenBank/DDBJ whole genome shotgun (WGS) entry which is preliminary data.</text>
</comment>
<dbReference type="SUPFAM" id="SSF47240">
    <property type="entry name" value="Ferritin-like"/>
    <property type="match status" value="1"/>
</dbReference>
<evidence type="ECO:0000313" key="2">
    <source>
        <dbReference type="Proteomes" id="UP001501337"/>
    </source>
</evidence>
<protein>
    <recommendedName>
        <fullName evidence="3">Rubrerythrin</fullName>
    </recommendedName>
</protein>
<dbReference type="EMBL" id="BAABBO010000002">
    <property type="protein sequence ID" value="GAA3953250.1"/>
    <property type="molecule type" value="Genomic_DNA"/>
</dbReference>
<dbReference type="RefSeq" id="WP_344803999.1">
    <property type="nucleotide sequence ID" value="NZ_BAABBO010000002.1"/>
</dbReference>
<organism evidence="1 2">
    <name type="scientific">Allohahella marinimesophila</name>
    <dbReference type="NCBI Taxonomy" id="1054972"/>
    <lineage>
        <taxon>Bacteria</taxon>
        <taxon>Pseudomonadati</taxon>
        <taxon>Pseudomonadota</taxon>
        <taxon>Gammaproteobacteria</taxon>
        <taxon>Oceanospirillales</taxon>
        <taxon>Hahellaceae</taxon>
        <taxon>Allohahella</taxon>
    </lineage>
</organism>
<keyword evidence="2" id="KW-1185">Reference proteome</keyword>
<sequence length="251" mass="28356">MEKSTKMGSNLTGIDMSPIDSKAMIEGAEQYTNIDQKHEDGYSYEQIRRQYIQDSDAVGSVPLPGSIKGAFKSMMDKLKGNNPEMLINKLGERLAFERTGVRFYESFILKCEAKLKEQGIRVPMDELREIRDEELEHFQMLKKAIESMGADPTAMTPDADVSGVAAMGVQQVLNDPRTTISQCLQMLVIIESTDNAAWEVLIKLTEDLGLDDMTAQFQQALRQEESHLHRVKAWYEEAVRTQAKKSMSMSH</sequence>
<dbReference type="Proteomes" id="UP001501337">
    <property type="component" value="Unassembled WGS sequence"/>
</dbReference>
<dbReference type="Gene3D" id="1.20.1260.10">
    <property type="match status" value="1"/>
</dbReference>
<reference evidence="2" key="1">
    <citation type="journal article" date="2019" name="Int. J. Syst. Evol. Microbiol.">
        <title>The Global Catalogue of Microorganisms (GCM) 10K type strain sequencing project: providing services to taxonomists for standard genome sequencing and annotation.</title>
        <authorList>
            <consortium name="The Broad Institute Genomics Platform"/>
            <consortium name="The Broad Institute Genome Sequencing Center for Infectious Disease"/>
            <person name="Wu L."/>
            <person name="Ma J."/>
        </authorList>
    </citation>
    <scope>NUCLEOTIDE SEQUENCE [LARGE SCALE GENOMIC DNA]</scope>
    <source>
        <strain evidence="2">JCM 17555</strain>
    </source>
</reference>
<accession>A0ABP7NSM2</accession>
<dbReference type="InterPro" id="IPR012347">
    <property type="entry name" value="Ferritin-like"/>
</dbReference>
<name>A0ABP7NSM2_9GAMM</name>
<gene>
    <name evidence="1" type="ORF">GCM10022278_10230</name>
</gene>
<proteinExistence type="predicted"/>
<evidence type="ECO:0008006" key="3">
    <source>
        <dbReference type="Google" id="ProtNLM"/>
    </source>
</evidence>
<dbReference type="CDD" id="cd00657">
    <property type="entry name" value="Ferritin_like"/>
    <property type="match status" value="1"/>
</dbReference>
<evidence type="ECO:0000313" key="1">
    <source>
        <dbReference type="EMBL" id="GAA3953250.1"/>
    </source>
</evidence>
<dbReference type="InterPro" id="IPR009078">
    <property type="entry name" value="Ferritin-like_SF"/>
</dbReference>